<dbReference type="InterPro" id="IPR011600">
    <property type="entry name" value="Pept_C14_caspase"/>
</dbReference>
<name>A0A0A6USH7_ACTUT</name>
<accession>A0A0A6USH7</accession>
<feature type="domain" description="Peptidase C14 caspase" evidence="1">
    <location>
        <begin position="5"/>
        <end position="241"/>
    </location>
</feature>
<organism evidence="2 3">
    <name type="scientific">Actinoplanes utahensis</name>
    <dbReference type="NCBI Taxonomy" id="1869"/>
    <lineage>
        <taxon>Bacteria</taxon>
        <taxon>Bacillati</taxon>
        <taxon>Actinomycetota</taxon>
        <taxon>Actinomycetes</taxon>
        <taxon>Micromonosporales</taxon>
        <taxon>Micromonosporaceae</taxon>
        <taxon>Actinoplanes</taxon>
    </lineage>
</organism>
<dbReference type="GO" id="GO:0006508">
    <property type="term" value="P:proteolysis"/>
    <property type="evidence" value="ECO:0007669"/>
    <property type="project" value="InterPro"/>
</dbReference>
<keyword evidence="3" id="KW-1185">Reference proteome</keyword>
<dbReference type="Pfam" id="PF00656">
    <property type="entry name" value="Peptidase_C14"/>
    <property type="match status" value="1"/>
</dbReference>
<evidence type="ECO:0000259" key="1">
    <source>
        <dbReference type="Pfam" id="PF00656"/>
    </source>
</evidence>
<evidence type="ECO:0000313" key="2">
    <source>
        <dbReference type="EMBL" id="KHD77409.1"/>
    </source>
</evidence>
<dbReference type="PANTHER" id="PTHR48104">
    <property type="entry name" value="METACASPASE-4"/>
    <property type="match status" value="1"/>
</dbReference>
<sequence length="618" mass="66107">MAGLYALVAGIDAYRPPLRTLEGSRNDAALVVGLLRGRVAEPDLHLRVLLDEQATRAAVIDGWRRHLAAAGPGDTALFWYSGHGSTGPLPDELRYTEADGRCQTLVCFDSRHDGVPDLYDKEIAVLAREVLDRGAHLVTVLDSCHAQSGHRGPATGSRARIAAAVTAAPPREALLAQLGDDAGVHDPRQVALAACQTFEVAYETRDAGVAYGWFTRELTRAVAVLGGTATYREIMALARARAGGQHPALEPHEPGGAADREFLGRLLRPAGGPVTMTHDGEDWTVDVGALHGLTGTDHEFAVHGSDPPRAVRVVDVRTERSVVAPVGWEPERLRPYPMVLTRLPQPPVAVTLDGDPVAVAELTREIVANRRAPHVRIEPAAGLRVTLADRHVVIAGSGGEPPAAPIAATGDWAARTAADLDHIARWMRVRDLLNPGSSLRDAVHLEVLPAGGDTDLAPGPIHLEYTYGPQGWTPPAVTVRLVNTTDRRLYCVLLNLTDTFRIHAGLFPGEHVAAKWTTAASAGRPIRLSLPPGRPIGPGARVTDRLVLLVAEEEFSAEPFLLPRLRDPEPAGSRTAAALTGVLDRIGLDVTRRDADMAEPTATDWATRSIEIVTTVPS</sequence>
<comment type="caution">
    <text evidence="2">The sequence shown here is derived from an EMBL/GenBank/DDBJ whole genome shotgun (WGS) entry which is preliminary data.</text>
</comment>
<dbReference type="GO" id="GO:0004197">
    <property type="term" value="F:cysteine-type endopeptidase activity"/>
    <property type="evidence" value="ECO:0007669"/>
    <property type="project" value="InterPro"/>
</dbReference>
<gene>
    <name evidence="2" type="ORF">MB27_11785</name>
</gene>
<dbReference type="AlphaFoldDB" id="A0A0A6USH7"/>
<proteinExistence type="predicted"/>
<dbReference type="GO" id="GO:0005737">
    <property type="term" value="C:cytoplasm"/>
    <property type="evidence" value="ECO:0007669"/>
    <property type="project" value="TreeGrafter"/>
</dbReference>
<dbReference type="OrthoDB" id="8447555at2"/>
<reference evidence="2 3" key="1">
    <citation type="submission" date="2014-10" db="EMBL/GenBank/DDBJ databases">
        <title>Draft genome sequence of Actinoplanes utahensis NRRL 12052.</title>
        <authorList>
            <person name="Velasco-Bucheli B."/>
            <person name="del Cerro C."/>
            <person name="Hormigo D."/>
            <person name="Garcia J.L."/>
            <person name="Acebal C."/>
            <person name="Arroyo M."/>
            <person name="de la Mata I."/>
        </authorList>
    </citation>
    <scope>NUCLEOTIDE SEQUENCE [LARGE SCALE GENOMIC DNA]</scope>
    <source>
        <strain evidence="2 3">NRRL 12052</strain>
    </source>
</reference>
<dbReference type="Proteomes" id="UP000054537">
    <property type="component" value="Unassembled WGS sequence"/>
</dbReference>
<dbReference type="EMBL" id="JRTT01000011">
    <property type="protein sequence ID" value="KHD77409.1"/>
    <property type="molecule type" value="Genomic_DNA"/>
</dbReference>
<dbReference type="InterPro" id="IPR050452">
    <property type="entry name" value="Metacaspase"/>
</dbReference>
<dbReference type="RefSeq" id="WP_043524321.1">
    <property type="nucleotide sequence ID" value="NZ_BAABKU010000020.1"/>
</dbReference>
<protein>
    <recommendedName>
        <fullName evidence="1">Peptidase C14 caspase domain-containing protein</fullName>
    </recommendedName>
</protein>
<evidence type="ECO:0000313" key="3">
    <source>
        <dbReference type="Proteomes" id="UP000054537"/>
    </source>
</evidence>
<dbReference type="PANTHER" id="PTHR48104:SF30">
    <property type="entry name" value="METACASPASE-1"/>
    <property type="match status" value="1"/>
</dbReference>
<dbReference type="eggNOG" id="COG4249">
    <property type="taxonomic scope" value="Bacteria"/>
</dbReference>
<dbReference type="STRING" id="1869.MB27_11785"/>
<dbReference type="Gene3D" id="3.40.50.1460">
    <property type="match status" value="1"/>
</dbReference>